<sequence length="81" mass="9663">MSQKCVSEEEIREGKSRDDICFPDMQLFDGKTSWGALRTPRREVPGFWRKETPLSFSVIERKWKEEMRRDETLSLRSQLPN</sequence>
<organism evidence="1 2">
    <name type="scientific">Portunus trituberculatus</name>
    <name type="common">Swimming crab</name>
    <name type="synonym">Neptunus trituberculatus</name>
    <dbReference type="NCBI Taxonomy" id="210409"/>
    <lineage>
        <taxon>Eukaryota</taxon>
        <taxon>Metazoa</taxon>
        <taxon>Ecdysozoa</taxon>
        <taxon>Arthropoda</taxon>
        <taxon>Crustacea</taxon>
        <taxon>Multicrustacea</taxon>
        <taxon>Malacostraca</taxon>
        <taxon>Eumalacostraca</taxon>
        <taxon>Eucarida</taxon>
        <taxon>Decapoda</taxon>
        <taxon>Pleocyemata</taxon>
        <taxon>Brachyura</taxon>
        <taxon>Eubrachyura</taxon>
        <taxon>Portunoidea</taxon>
        <taxon>Portunidae</taxon>
        <taxon>Portuninae</taxon>
        <taxon>Portunus</taxon>
    </lineage>
</organism>
<protein>
    <submittedName>
        <fullName evidence="1">Uncharacterized protein</fullName>
    </submittedName>
</protein>
<accession>A0A5B7GM55</accession>
<evidence type="ECO:0000313" key="2">
    <source>
        <dbReference type="Proteomes" id="UP000324222"/>
    </source>
</evidence>
<gene>
    <name evidence="1" type="ORF">E2C01_051578</name>
</gene>
<dbReference type="EMBL" id="VSRR010014914">
    <property type="protein sequence ID" value="MPC57594.1"/>
    <property type="molecule type" value="Genomic_DNA"/>
</dbReference>
<dbReference type="Proteomes" id="UP000324222">
    <property type="component" value="Unassembled WGS sequence"/>
</dbReference>
<dbReference type="AlphaFoldDB" id="A0A5B7GM55"/>
<keyword evidence="2" id="KW-1185">Reference proteome</keyword>
<comment type="caution">
    <text evidence="1">The sequence shown here is derived from an EMBL/GenBank/DDBJ whole genome shotgun (WGS) entry which is preliminary data.</text>
</comment>
<evidence type="ECO:0000313" key="1">
    <source>
        <dbReference type="EMBL" id="MPC57594.1"/>
    </source>
</evidence>
<name>A0A5B7GM55_PORTR</name>
<proteinExistence type="predicted"/>
<reference evidence="1 2" key="1">
    <citation type="submission" date="2019-05" db="EMBL/GenBank/DDBJ databases">
        <title>Another draft genome of Portunus trituberculatus and its Hox gene families provides insights of decapod evolution.</title>
        <authorList>
            <person name="Jeong J.-H."/>
            <person name="Song I."/>
            <person name="Kim S."/>
            <person name="Choi T."/>
            <person name="Kim D."/>
            <person name="Ryu S."/>
            <person name="Kim W."/>
        </authorList>
    </citation>
    <scope>NUCLEOTIDE SEQUENCE [LARGE SCALE GENOMIC DNA]</scope>
    <source>
        <tissue evidence="1">Muscle</tissue>
    </source>
</reference>